<dbReference type="Pfam" id="PF03999">
    <property type="entry name" value="MAP65_ASE1"/>
    <property type="match status" value="1"/>
</dbReference>
<dbReference type="Ensembl" id="ENSECRT00000002277.1">
    <property type="protein sequence ID" value="ENSECRP00000002248.1"/>
    <property type="gene ID" value="ENSECRG00000001213.1"/>
</dbReference>
<dbReference type="PANTHER" id="PTHR19321:SF6">
    <property type="entry name" value="PROTEIN REGULATOR OF CYTOKINESIS 1"/>
    <property type="match status" value="1"/>
</dbReference>
<dbReference type="PANTHER" id="PTHR19321">
    <property type="entry name" value="PROTEIN REGULATOR OF CYTOKINESIS 1 PRC1-RELATED"/>
    <property type="match status" value="1"/>
</dbReference>
<dbReference type="GeneTree" id="ENSGT00390000009453"/>
<keyword evidence="1" id="KW-0175">Coiled coil</keyword>
<evidence type="ECO:0000313" key="3">
    <source>
        <dbReference type="Proteomes" id="UP000694620"/>
    </source>
</evidence>
<dbReference type="Proteomes" id="UP000694620">
    <property type="component" value="Chromosome 5"/>
</dbReference>
<dbReference type="InterPro" id="IPR007145">
    <property type="entry name" value="MAP65_Ase1_PRC1"/>
</dbReference>
<keyword evidence="3" id="KW-1185">Reference proteome</keyword>
<feature type="coiled-coil region" evidence="1">
    <location>
        <begin position="234"/>
        <end position="261"/>
    </location>
</feature>
<accession>A0A8C4RGQ7</accession>
<reference evidence="2" key="3">
    <citation type="submission" date="2025-09" db="UniProtKB">
        <authorList>
            <consortium name="Ensembl"/>
        </authorList>
    </citation>
    <scope>IDENTIFICATION</scope>
</reference>
<dbReference type="GO" id="GO:0051256">
    <property type="term" value="P:mitotic spindle midzone assembly"/>
    <property type="evidence" value="ECO:0007669"/>
    <property type="project" value="TreeGrafter"/>
</dbReference>
<dbReference type="Gene3D" id="1.20.58.1520">
    <property type="match status" value="1"/>
</dbReference>
<reference evidence="2" key="2">
    <citation type="submission" date="2025-08" db="UniProtKB">
        <authorList>
            <consortium name="Ensembl"/>
        </authorList>
    </citation>
    <scope>IDENTIFICATION</scope>
</reference>
<evidence type="ECO:0000256" key="1">
    <source>
        <dbReference type="SAM" id="Coils"/>
    </source>
</evidence>
<dbReference type="AlphaFoldDB" id="A0A8C4RGQ7"/>
<sequence length="460" mass="54629">SSCKRRKAFSLVNGINQSLARLVDIWDSIGIQEAMRVERMEAVKKGKFKSRIEKNIITYRKELDTLYHELSIDHYQVGISLTVLQLEKDLRIRVESLMKEKNDRLKELKSLQEEDKSLCIDLCATPYYIPTGSVPTRQQLLELQEHIKNLSVERECRVKIFSDLRQQIHQLMKEIGHDPQTTLEKDAVCDDAELEVKKDDLLSTKENLKSKVYNLWSRLEFSEEEIKHFEASLKSSLSEEINEWQLELERLEELKRANMQEVIENIRKELLEFWDKCTFSTEQRESFAAFSDGNFTEELLVKHEDELSRLKSYYEKCKSVFEAVERWEQNWRLFQDFERKASDPSRFSNRGGSLLKESKERTKVQKMLPKLEEEIKSFIDTWEAEQGTVFLVRGQRFMDYVAKQWEDYKLQKEKEKNERVSLKFRILSTILLYEICSSKVHFHYVSTAPATAYQDRNRRL</sequence>
<organism evidence="2 3">
    <name type="scientific">Erpetoichthys calabaricus</name>
    <name type="common">Rope fish</name>
    <name type="synonym">Calamoichthys calabaricus</name>
    <dbReference type="NCBI Taxonomy" id="27687"/>
    <lineage>
        <taxon>Eukaryota</taxon>
        <taxon>Metazoa</taxon>
        <taxon>Chordata</taxon>
        <taxon>Craniata</taxon>
        <taxon>Vertebrata</taxon>
        <taxon>Euteleostomi</taxon>
        <taxon>Actinopterygii</taxon>
        <taxon>Polypteriformes</taxon>
        <taxon>Polypteridae</taxon>
        <taxon>Erpetoichthys</taxon>
    </lineage>
</organism>
<dbReference type="GO" id="GO:1990023">
    <property type="term" value="C:mitotic spindle midzone"/>
    <property type="evidence" value="ECO:0007669"/>
    <property type="project" value="TreeGrafter"/>
</dbReference>
<name>A0A8C4RGQ7_ERPCA</name>
<dbReference type="GO" id="GO:0005737">
    <property type="term" value="C:cytoplasm"/>
    <property type="evidence" value="ECO:0007669"/>
    <property type="project" value="TreeGrafter"/>
</dbReference>
<dbReference type="GO" id="GO:0008017">
    <property type="term" value="F:microtubule binding"/>
    <property type="evidence" value="ECO:0007669"/>
    <property type="project" value="InterPro"/>
</dbReference>
<proteinExistence type="predicted"/>
<reference evidence="2" key="1">
    <citation type="submission" date="2021-06" db="EMBL/GenBank/DDBJ databases">
        <authorList>
            <consortium name="Wellcome Sanger Institute Data Sharing"/>
        </authorList>
    </citation>
    <scope>NUCLEOTIDE SEQUENCE [LARGE SCALE GENOMIC DNA]</scope>
</reference>
<evidence type="ECO:0000313" key="2">
    <source>
        <dbReference type="Ensembl" id="ENSECRP00000002248.1"/>
    </source>
</evidence>
<protein>
    <submittedName>
        <fullName evidence="2">Zgc:86764</fullName>
    </submittedName>
</protein>